<dbReference type="EMBL" id="BORP01000010">
    <property type="protein sequence ID" value="GIO28825.1"/>
    <property type="molecule type" value="Genomic_DNA"/>
</dbReference>
<evidence type="ECO:0000313" key="3">
    <source>
        <dbReference type="Proteomes" id="UP000676917"/>
    </source>
</evidence>
<reference evidence="2" key="1">
    <citation type="submission" date="2021-03" db="EMBL/GenBank/DDBJ databases">
        <title>Antimicrobial resistance genes in bacteria isolated from Japanese honey, and their potential for conferring macrolide and lincosamide resistance in the American foulbrood pathogen Paenibacillus larvae.</title>
        <authorList>
            <person name="Okamoto M."/>
            <person name="Kumagai M."/>
            <person name="Kanamori H."/>
            <person name="Takamatsu D."/>
        </authorList>
    </citation>
    <scope>NUCLEOTIDE SEQUENCE</scope>
    <source>
        <strain evidence="2">J43TS3</strain>
    </source>
</reference>
<proteinExistence type="predicted"/>
<organism evidence="2 3">
    <name type="scientific">Ornithinibacillus bavariensis</name>
    <dbReference type="NCBI Taxonomy" id="545502"/>
    <lineage>
        <taxon>Bacteria</taxon>
        <taxon>Bacillati</taxon>
        <taxon>Bacillota</taxon>
        <taxon>Bacilli</taxon>
        <taxon>Bacillales</taxon>
        <taxon>Bacillaceae</taxon>
        <taxon>Ornithinibacillus</taxon>
    </lineage>
</organism>
<comment type="caution">
    <text evidence="2">The sequence shown here is derived from an EMBL/GenBank/DDBJ whole genome shotgun (WGS) entry which is preliminary data.</text>
</comment>
<keyword evidence="3" id="KW-1185">Reference proteome</keyword>
<accession>A0A920C7G7</accession>
<name>A0A920C7G7_9BACI</name>
<sequence>MTKTTYIVTALLVLFIFVLSTVNYQSEDRVIKEAGEAAQTIFSNEDIPEENFQGSYFSFYLPKDMEAAEADANNAVLQHGDQMFIVFYNPLETKKSDLNFNAAQNKEAILLESFKDEEKFGYIRILPEKKDYELQVGVGGVKVTTYTEKSEIIEDAERIMKIALSIVK</sequence>
<dbReference type="AlphaFoldDB" id="A0A920C7G7"/>
<evidence type="ECO:0000256" key="1">
    <source>
        <dbReference type="SAM" id="Phobius"/>
    </source>
</evidence>
<feature type="transmembrane region" description="Helical" evidence="1">
    <location>
        <begin position="6"/>
        <end position="24"/>
    </location>
</feature>
<gene>
    <name evidence="2" type="ORF">J43TS3_34360</name>
</gene>
<keyword evidence="1" id="KW-1133">Transmembrane helix</keyword>
<dbReference type="RefSeq" id="WP_212922280.1">
    <property type="nucleotide sequence ID" value="NZ_BORP01000010.1"/>
</dbReference>
<dbReference type="Proteomes" id="UP000676917">
    <property type="component" value="Unassembled WGS sequence"/>
</dbReference>
<keyword evidence="1" id="KW-0812">Transmembrane</keyword>
<protein>
    <submittedName>
        <fullName evidence="2">Uncharacterized protein</fullName>
    </submittedName>
</protein>
<evidence type="ECO:0000313" key="2">
    <source>
        <dbReference type="EMBL" id="GIO28825.1"/>
    </source>
</evidence>
<keyword evidence="1" id="KW-0472">Membrane</keyword>